<evidence type="ECO:0000256" key="2">
    <source>
        <dbReference type="SAM" id="SignalP"/>
    </source>
</evidence>
<organism evidence="3 4">
    <name type="scientific">Tetraparma gracilis</name>
    <dbReference type="NCBI Taxonomy" id="2962635"/>
    <lineage>
        <taxon>Eukaryota</taxon>
        <taxon>Sar</taxon>
        <taxon>Stramenopiles</taxon>
        <taxon>Ochrophyta</taxon>
        <taxon>Bolidophyceae</taxon>
        <taxon>Parmales</taxon>
        <taxon>Triparmaceae</taxon>
        <taxon>Tetraparma</taxon>
    </lineage>
</organism>
<sequence>MAGINVYILLLCLLPASVLPDFAARKLCHAGCGFGIMCLDSSELLDCSFVWVVAASSIAMAWIPTLPQFRFARPRDVGITAYLLLVSLWFGAGLPSPLLAPLFFADPAGAVVGKLVTHHAPSLNPIWYSNKTVCGTLAVVAVTYGTVPFSEPAALRLSVALLAGAAEAVGGEYDNVALGAVVVLGWQISEWSSASS</sequence>
<feature type="transmembrane region" description="Helical" evidence="1">
    <location>
        <begin position="48"/>
        <end position="67"/>
    </location>
</feature>
<name>A0ABQ6MHD4_9STRA</name>
<dbReference type="EMBL" id="BRYB01005586">
    <property type="protein sequence ID" value="GMI26359.1"/>
    <property type="molecule type" value="Genomic_DNA"/>
</dbReference>
<feature type="chain" id="PRO_5045911736" evidence="2">
    <location>
        <begin position="21"/>
        <end position="196"/>
    </location>
</feature>
<keyword evidence="2" id="KW-0732">Signal</keyword>
<evidence type="ECO:0000256" key="1">
    <source>
        <dbReference type="SAM" id="Phobius"/>
    </source>
</evidence>
<evidence type="ECO:0000313" key="3">
    <source>
        <dbReference type="EMBL" id="GMI26359.1"/>
    </source>
</evidence>
<keyword evidence="4" id="KW-1185">Reference proteome</keyword>
<feature type="transmembrane region" description="Helical" evidence="1">
    <location>
        <begin position="79"/>
        <end position="104"/>
    </location>
</feature>
<accession>A0ABQ6MHD4</accession>
<evidence type="ECO:0000313" key="4">
    <source>
        <dbReference type="Proteomes" id="UP001165060"/>
    </source>
</evidence>
<feature type="signal peptide" evidence="2">
    <location>
        <begin position="1"/>
        <end position="20"/>
    </location>
</feature>
<protein>
    <submittedName>
        <fullName evidence="3">Uncharacterized protein</fullName>
    </submittedName>
</protein>
<keyword evidence="1" id="KW-0812">Transmembrane</keyword>
<gene>
    <name evidence="3" type="ORF">TeGR_g584</name>
</gene>
<keyword evidence="1" id="KW-0472">Membrane</keyword>
<proteinExistence type="predicted"/>
<comment type="caution">
    <text evidence="3">The sequence shown here is derived from an EMBL/GenBank/DDBJ whole genome shotgun (WGS) entry which is preliminary data.</text>
</comment>
<keyword evidence="1" id="KW-1133">Transmembrane helix</keyword>
<dbReference type="Proteomes" id="UP001165060">
    <property type="component" value="Unassembled WGS sequence"/>
</dbReference>
<reference evidence="3 4" key="1">
    <citation type="journal article" date="2023" name="Commun. Biol.">
        <title>Genome analysis of Parmales, the sister group of diatoms, reveals the evolutionary specialization of diatoms from phago-mixotrophs to photoautotrophs.</title>
        <authorList>
            <person name="Ban H."/>
            <person name="Sato S."/>
            <person name="Yoshikawa S."/>
            <person name="Yamada K."/>
            <person name="Nakamura Y."/>
            <person name="Ichinomiya M."/>
            <person name="Sato N."/>
            <person name="Blanc-Mathieu R."/>
            <person name="Endo H."/>
            <person name="Kuwata A."/>
            <person name="Ogata H."/>
        </authorList>
    </citation>
    <scope>NUCLEOTIDE SEQUENCE [LARGE SCALE GENOMIC DNA]</scope>
</reference>